<dbReference type="InterPro" id="IPR006311">
    <property type="entry name" value="TAT_signal"/>
</dbReference>
<evidence type="ECO:0000256" key="3">
    <source>
        <dbReference type="ARBA" id="ARBA00022801"/>
    </source>
</evidence>
<dbReference type="GO" id="GO:0008745">
    <property type="term" value="F:N-acetylmuramoyl-L-alanine amidase activity"/>
    <property type="evidence" value="ECO:0007669"/>
    <property type="project" value="UniProtKB-EC"/>
</dbReference>
<dbReference type="OrthoDB" id="66275at2"/>
<gene>
    <name evidence="8" type="ORF">CLV71_110381</name>
</gene>
<evidence type="ECO:0000313" key="9">
    <source>
        <dbReference type="Proteomes" id="UP000294927"/>
    </source>
</evidence>
<dbReference type="GO" id="GO:0071555">
    <property type="term" value="P:cell wall organization"/>
    <property type="evidence" value="ECO:0007669"/>
    <property type="project" value="UniProtKB-KW"/>
</dbReference>
<evidence type="ECO:0000256" key="5">
    <source>
        <dbReference type="SAM" id="MobiDB-lite"/>
    </source>
</evidence>
<keyword evidence="4" id="KW-0961">Cell wall biogenesis/degradation</keyword>
<dbReference type="AlphaFoldDB" id="A0A4R7VDS5"/>
<dbReference type="Gene3D" id="1.10.530.10">
    <property type="match status" value="1"/>
</dbReference>
<proteinExistence type="predicted"/>
<dbReference type="FunFam" id="3.40.80.10:FF:000006">
    <property type="entry name" value="N-acetylmuramoyl-L-alanine amidase"/>
    <property type="match status" value="1"/>
</dbReference>
<keyword evidence="3" id="KW-0378">Hydrolase</keyword>
<evidence type="ECO:0000256" key="2">
    <source>
        <dbReference type="ARBA" id="ARBA00011901"/>
    </source>
</evidence>
<dbReference type="Proteomes" id="UP000294927">
    <property type="component" value="Unassembled WGS sequence"/>
</dbReference>
<dbReference type="SMART" id="SM00644">
    <property type="entry name" value="Ami_2"/>
    <property type="match status" value="1"/>
</dbReference>
<dbReference type="PANTHER" id="PTHR30417:SF1">
    <property type="entry name" value="N-ACETYLMURAMOYL-L-ALANINE AMIDASE AMID"/>
    <property type="match status" value="1"/>
</dbReference>
<feature type="chain" id="PRO_5020317826" description="N-acetylmuramoyl-L-alanine amidase" evidence="6">
    <location>
        <begin position="30"/>
        <end position="639"/>
    </location>
</feature>
<feature type="compositionally biased region" description="Basic and acidic residues" evidence="5">
    <location>
        <begin position="93"/>
        <end position="106"/>
    </location>
</feature>
<keyword evidence="9" id="KW-1185">Reference proteome</keyword>
<feature type="region of interest" description="Disordered" evidence="5">
    <location>
        <begin position="90"/>
        <end position="125"/>
    </location>
</feature>
<comment type="caution">
    <text evidence="8">The sequence shown here is derived from an EMBL/GenBank/DDBJ whole genome shotgun (WGS) entry which is preliminary data.</text>
</comment>
<dbReference type="GO" id="GO:0009253">
    <property type="term" value="P:peptidoglycan catabolic process"/>
    <property type="evidence" value="ECO:0007669"/>
    <property type="project" value="InterPro"/>
</dbReference>
<accession>A0A4R7VDS5</accession>
<dbReference type="GO" id="GO:0009254">
    <property type="term" value="P:peptidoglycan turnover"/>
    <property type="evidence" value="ECO:0007669"/>
    <property type="project" value="TreeGrafter"/>
</dbReference>
<feature type="domain" description="N-acetylmuramoyl-L-alanine amidase" evidence="7">
    <location>
        <begin position="271"/>
        <end position="407"/>
    </location>
</feature>
<name>A0A4R7VDS5_9PSEU</name>
<dbReference type="InterPro" id="IPR051206">
    <property type="entry name" value="NAMLAA_amidase_2"/>
</dbReference>
<dbReference type="InterPro" id="IPR002502">
    <property type="entry name" value="Amidase_domain"/>
</dbReference>
<dbReference type="SUPFAM" id="SSF53955">
    <property type="entry name" value="Lysozyme-like"/>
    <property type="match status" value="1"/>
</dbReference>
<keyword evidence="6" id="KW-0732">Signal</keyword>
<feature type="signal peptide" evidence="6">
    <location>
        <begin position="1"/>
        <end position="29"/>
    </location>
</feature>
<dbReference type="EC" id="3.5.1.28" evidence="2"/>
<evidence type="ECO:0000256" key="4">
    <source>
        <dbReference type="ARBA" id="ARBA00023316"/>
    </source>
</evidence>
<dbReference type="InterPro" id="IPR036505">
    <property type="entry name" value="Amidase/PGRP_sf"/>
</dbReference>
<evidence type="ECO:0000256" key="6">
    <source>
        <dbReference type="SAM" id="SignalP"/>
    </source>
</evidence>
<dbReference type="CDD" id="cd06583">
    <property type="entry name" value="PGRP"/>
    <property type="match status" value="1"/>
</dbReference>
<evidence type="ECO:0000256" key="1">
    <source>
        <dbReference type="ARBA" id="ARBA00001561"/>
    </source>
</evidence>
<dbReference type="InterPro" id="IPR023346">
    <property type="entry name" value="Lysozyme-like_dom_sf"/>
</dbReference>
<protein>
    <recommendedName>
        <fullName evidence="2">N-acetylmuramoyl-L-alanine amidase</fullName>
        <ecNumber evidence="2">3.5.1.28</ecNumber>
    </recommendedName>
</protein>
<dbReference type="SUPFAM" id="SSF55846">
    <property type="entry name" value="N-acetylmuramoyl-L-alanine amidase-like"/>
    <property type="match status" value="1"/>
</dbReference>
<sequence length="639" mass="68185">MSRNTFRSVLVASAAVGLAAGVATVPAGAAPPPTRQAAFAAAAAEFGVPESVLLGVSYLESRWNTNGGTPSTSAGYGPMHLTDVVAANAGAGTHHDDGLEDARGDSARPALLPHQAQPDDVSSPSLRTVDVAARLTGVDTATLRSDPVQNIRGGAALLADYQRALGVPGSAPADWYGAVARYSGAQDTGSASAFANEVFATINEGVDRVTDDGQRVRLAPTAVSPNTGQVNRLGLRTTRAGEAECPASLGCEWLPAPYEQYGPGSTDYGNHDLGNRPGAQKIDYIVIHDTEGSYATTLNQIQDPTYVSWNYTLRSSDGHIAQHVKAKDVAWHAGNWYINAKAIGLEHEGFAAQGTWFTEALYRTSAKLVGYLAAKYGVPLDRQHILGHDNVPGTLPSTVRGMHWDPGPYWDWAHYFDLLHAPFRSTGTPLTGLVTVRPNYEKNTLPFIGCDAAGQPCPARGSTSVVLRTEPRDDAPQLVDLGLHPDGTPGTMVVSDHSSRAETGQTFAIAERRAGWVAVWYLGQKGWFHSADAIWSLGFVATPKKGRDSIPVYGRAYPEAAAYPAGIPVQAVTPLQYSLLAGQEYAVGAITSSEYYWAVTYDASNHTVVRGQMKYLEVQFGHRVAFVNLDDVDVRLSFL</sequence>
<evidence type="ECO:0000313" key="8">
    <source>
        <dbReference type="EMBL" id="TDV47197.1"/>
    </source>
</evidence>
<dbReference type="Gene3D" id="3.40.80.10">
    <property type="entry name" value="Peptidoglycan recognition protein-like"/>
    <property type="match status" value="1"/>
</dbReference>
<dbReference type="RefSeq" id="WP_133905680.1">
    <property type="nucleotide sequence ID" value="NZ_SOCP01000010.1"/>
</dbReference>
<evidence type="ECO:0000259" key="7">
    <source>
        <dbReference type="SMART" id="SM00644"/>
    </source>
</evidence>
<organism evidence="8 9">
    <name type="scientific">Actinophytocola oryzae</name>
    <dbReference type="NCBI Taxonomy" id="502181"/>
    <lineage>
        <taxon>Bacteria</taxon>
        <taxon>Bacillati</taxon>
        <taxon>Actinomycetota</taxon>
        <taxon>Actinomycetes</taxon>
        <taxon>Pseudonocardiales</taxon>
        <taxon>Pseudonocardiaceae</taxon>
    </lineage>
</organism>
<comment type="catalytic activity">
    <reaction evidence="1">
        <text>Hydrolyzes the link between N-acetylmuramoyl residues and L-amino acid residues in certain cell-wall glycopeptides.</text>
        <dbReference type="EC" id="3.5.1.28"/>
    </reaction>
</comment>
<dbReference type="PROSITE" id="PS51318">
    <property type="entry name" value="TAT"/>
    <property type="match status" value="1"/>
</dbReference>
<reference evidence="8 9" key="1">
    <citation type="submission" date="2019-03" db="EMBL/GenBank/DDBJ databases">
        <title>Genomic Encyclopedia of Archaeal and Bacterial Type Strains, Phase II (KMG-II): from individual species to whole genera.</title>
        <authorList>
            <person name="Goeker M."/>
        </authorList>
    </citation>
    <scope>NUCLEOTIDE SEQUENCE [LARGE SCALE GENOMIC DNA]</scope>
    <source>
        <strain evidence="8 9">DSM 45499</strain>
    </source>
</reference>
<dbReference type="Pfam" id="PF01510">
    <property type="entry name" value="Amidase_2"/>
    <property type="match status" value="1"/>
</dbReference>
<dbReference type="EMBL" id="SOCP01000010">
    <property type="protein sequence ID" value="TDV47197.1"/>
    <property type="molecule type" value="Genomic_DNA"/>
</dbReference>
<dbReference type="PANTHER" id="PTHR30417">
    <property type="entry name" value="N-ACETYLMURAMOYL-L-ALANINE AMIDASE AMID"/>
    <property type="match status" value="1"/>
</dbReference>